<comment type="pathway">
    <text evidence="2">Amino-acid biosynthesis; L-serine biosynthesis; L-serine from 3-phospho-D-glycerate: step 3/3.</text>
</comment>
<dbReference type="Pfam" id="PF00702">
    <property type="entry name" value="Hydrolase"/>
    <property type="match status" value="1"/>
</dbReference>
<comment type="caution">
    <text evidence="11">The sequence shown here is derived from an EMBL/GenBank/DDBJ whole genome shotgun (WGS) entry which is preliminary data.</text>
</comment>
<keyword evidence="5" id="KW-0479">Metal-binding</keyword>
<dbReference type="InterPro" id="IPR023214">
    <property type="entry name" value="HAD_sf"/>
</dbReference>
<keyword evidence="8" id="KW-0718">Serine biosynthesis</keyword>
<evidence type="ECO:0000313" key="12">
    <source>
        <dbReference type="Proteomes" id="UP000179266"/>
    </source>
</evidence>
<evidence type="ECO:0000256" key="4">
    <source>
        <dbReference type="ARBA" id="ARBA00022605"/>
    </source>
</evidence>
<dbReference type="GO" id="GO:0005737">
    <property type="term" value="C:cytoplasm"/>
    <property type="evidence" value="ECO:0007669"/>
    <property type="project" value="TreeGrafter"/>
</dbReference>
<dbReference type="GO" id="GO:0000287">
    <property type="term" value="F:magnesium ion binding"/>
    <property type="evidence" value="ECO:0007669"/>
    <property type="project" value="TreeGrafter"/>
</dbReference>
<dbReference type="PROSITE" id="PS01228">
    <property type="entry name" value="COF_1"/>
    <property type="match status" value="1"/>
</dbReference>
<gene>
    <name evidence="11" type="ORF">A2161_11000</name>
</gene>
<evidence type="ECO:0000256" key="5">
    <source>
        <dbReference type="ARBA" id="ARBA00022723"/>
    </source>
</evidence>
<organism evidence="11 12">
    <name type="scientific">Candidatus Schekmanbacteria bacterium RBG_13_48_7</name>
    <dbReference type="NCBI Taxonomy" id="1817878"/>
    <lineage>
        <taxon>Bacteria</taxon>
        <taxon>Candidatus Schekmaniibacteriota</taxon>
    </lineage>
</organism>
<proteinExistence type="predicted"/>
<accession>A0A1F7S8R2</accession>
<comment type="cofactor">
    <cofactor evidence="1">
        <name>Mg(2+)</name>
        <dbReference type="ChEBI" id="CHEBI:18420"/>
    </cofactor>
</comment>
<evidence type="ECO:0000256" key="6">
    <source>
        <dbReference type="ARBA" id="ARBA00022801"/>
    </source>
</evidence>
<dbReference type="InterPro" id="IPR036412">
    <property type="entry name" value="HAD-like_sf"/>
</dbReference>
<dbReference type="Gene3D" id="3.40.50.1000">
    <property type="entry name" value="HAD superfamily/HAD-like"/>
    <property type="match status" value="1"/>
</dbReference>
<dbReference type="AlphaFoldDB" id="A0A1F7S8R2"/>
<dbReference type="PANTHER" id="PTHR43344">
    <property type="entry name" value="PHOSPHOSERINE PHOSPHATASE"/>
    <property type="match status" value="1"/>
</dbReference>
<dbReference type="NCBIfam" id="TIGR01488">
    <property type="entry name" value="HAD-SF-IB"/>
    <property type="match status" value="1"/>
</dbReference>
<dbReference type="EC" id="3.1.3.3" evidence="3"/>
<evidence type="ECO:0000256" key="1">
    <source>
        <dbReference type="ARBA" id="ARBA00001946"/>
    </source>
</evidence>
<keyword evidence="4" id="KW-0028">Amino-acid biosynthesis</keyword>
<evidence type="ECO:0000256" key="3">
    <source>
        <dbReference type="ARBA" id="ARBA00012640"/>
    </source>
</evidence>
<sequence length="219" mass="25252">MKKIIGFDVDGTLVANIPYSWEEFHRVFDIDRKKLKLYYDLYHNGKISFDEWGMIDTDLWKEKNLHKTDFVDAIHTYFHLAEGTIEVLETLRTQNYIIAVISGSLSIVLEVLIPEYQKYFSHLYIGHLDFDEDGYINKYVSGKLLKNGREYKLGELEDICKKESIPLSQTIFIGDNENDISALHGAGLGIGFLPRSKKVVKAANVVIRETNLLKILDYL</sequence>
<reference evidence="11 12" key="1">
    <citation type="journal article" date="2016" name="Nat. Commun.">
        <title>Thousands of microbial genomes shed light on interconnected biogeochemical processes in an aquifer system.</title>
        <authorList>
            <person name="Anantharaman K."/>
            <person name="Brown C.T."/>
            <person name="Hug L.A."/>
            <person name="Sharon I."/>
            <person name="Castelle C.J."/>
            <person name="Probst A.J."/>
            <person name="Thomas B.C."/>
            <person name="Singh A."/>
            <person name="Wilkins M.J."/>
            <person name="Karaoz U."/>
            <person name="Brodie E.L."/>
            <person name="Williams K.H."/>
            <person name="Hubbard S.S."/>
            <person name="Banfield J.F."/>
        </authorList>
    </citation>
    <scope>NUCLEOTIDE SEQUENCE [LARGE SCALE GENOMIC DNA]</scope>
</reference>
<comment type="catalytic activity">
    <reaction evidence="10">
        <text>O-phospho-D-serine + H2O = D-serine + phosphate</text>
        <dbReference type="Rhea" id="RHEA:24873"/>
        <dbReference type="ChEBI" id="CHEBI:15377"/>
        <dbReference type="ChEBI" id="CHEBI:35247"/>
        <dbReference type="ChEBI" id="CHEBI:43474"/>
        <dbReference type="ChEBI" id="CHEBI:58680"/>
        <dbReference type="EC" id="3.1.3.3"/>
    </reaction>
</comment>
<evidence type="ECO:0000256" key="8">
    <source>
        <dbReference type="ARBA" id="ARBA00023299"/>
    </source>
</evidence>
<name>A0A1F7S8R2_9BACT</name>
<evidence type="ECO:0000256" key="2">
    <source>
        <dbReference type="ARBA" id="ARBA00005135"/>
    </source>
</evidence>
<keyword evidence="7" id="KW-0460">Magnesium</keyword>
<evidence type="ECO:0000256" key="7">
    <source>
        <dbReference type="ARBA" id="ARBA00022842"/>
    </source>
</evidence>
<protein>
    <recommendedName>
        <fullName evidence="3">phosphoserine phosphatase</fullName>
        <ecNumber evidence="3">3.1.3.3</ecNumber>
    </recommendedName>
</protein>
<dbReference type="GO" id="GO:0006564">
    <property type="term" value="P:L-serine biosynthetic process"/>
    <property type="evidence" value="ECO:0007669"/>
    <property type="project" value="UniProtKB-KW"/>
</dbReference>
<evidence type="ECO:0000313" key="11">
    <source>
        <dbReference type="EMBL" id="OGL50172.1"/>
    </source>
</evidence>
<keyword evidence="6" id="KW-0378">Hydrolase</keyword>
<evidence type="ECO:0000256" key="9">
    <source>
        <dbReference type="ARBA" id="ARBA00048138"/>
    </source>
</evidence>
<evidence type="ECO:0000256" key="10">
    <source>
        <dbReference type="ARBA" id="ARBA00048523"/>
    </source>
</evidence>
<dbReference type="GO" id="GO:0036424">
    <property type="term" value="F:L-phosphoserine phosphatase activity"/>
    <property type="evidence" value="ECO:0007669"/>
    <property type="project" value="TreeGrafter"/>
</dbReference>
<dbReference type="Proteomes" id="UP000179266">
    <property type="component" value="Unassembled WGS sequence"/>
</dbReference>
<dbReference type="EMBL" id="MGDD01000006">
    <property type="protein sequence ID" value="OGL50172.1"/>
    <property type="molecule type" value="Genomic_DNA"/>
</dbReference>
<comment type="catalytic activity">
    <reaction evidence="9">
        <text>O-phospho-L-serine + H2O = L-serine + phosphate</text>
        <dbReference type="Rhea" id="RHEA:21208"/>
        <dbReference type="ChEBI" id="CHEBI:15377"/>
        <dbReference type="ChEBI" id="CHEBI:33384"/>
        <dbReference type="ChEBI" id="CHEBI:43474"/>
        <dbReference type="ChEBI" id="CHEBI:57524"/>
        <dbReference type="EC" id="3.1.3.3"/>
    </reaction>
</comment>
<dbReference type="InterPro" id="IPR050582">
    <property type="entry name" value="HAD-like_SerB"/>
</dbReference>
<dbReference type="PANTHER" id="PTHR43344:SF2">
    <property type="entry name" value="PHOSPHOSERINE PHOSPHATASE"/>
    <property type="match status" value="1"/>
</dbReference>
<dbReference type="SUPFAM" id="SSF56784">
    <property type="entry name" value="HAD-like"/>
    <property type="match status" value="1"/>
</dbReference>